<evidence type="ECO:0008006" key="10">
    <source>
        <dbReference type="Google" id="ProtNLM"/>
    </source>
</evidence>
<feature type="region of interest" description="Disordered" evidence="5">
    <location>
        <begin position="352"/>
        <end position="396"/>
    </location>
</feature>
<feature type="compositionally biased region" description="Polar residues" evidence="5">
    <location>
        <begin position="8"/>
        <end position="20"/>
    </location>
</feature>
<feature type="domain" description="DNA2/NAM7 helicase helicase" evidence="6">
    <location>
        <begin position="2"/>
        <end position="98"/>
    </location>
</feature>
<evidence type="ECO:0000256" key="5">
    <source>
        <dbReference type="SAM" id="MobiDB-lite"/>
    </source>
</evidence>
<evidence type="ECO:0000256" key="4">
    <source>
        <dbReference type="ARBA" id="ARBA00022840"/>
    </source>
</evidence>
<dbReference type="InterPro" id="IPR041677">
    <property type="entry name" value="DNA2/NAM7_AAA_11"/>
</dbReference>
<dbReference type="GO" id="GO:0016787">
    <property type="term" value="F:hydrolase activity"/>
    <property type="evidence" value="ECO:0007669"/>
    <property type="project" value="UniProtKB-KW"/>
</dbReference>
<reference evidence="8 9" key="1">
    <citation type="journal article" date="2015" name="Sci. Rep.">
        <title>The power of single molecule real-time sequencing technology in the de novo assembly of a eukaryotic genome.</title>
        <authorList>
            <person name="Sakai H."/>
            <person name="Naito K."/>
            <person name="Ogiso-Tanaka E."/>
            <person name="Takahashi Y."/>
            <person name="Iseki K."/>
            <person name="Muto C."/>
            <person name="Satou K."/>
            <person name="Teruya K."/>
            <person name="Shiroma A."/>
            <person name="Shimoji M."/>
            <person name="Hirano T."/>
            <person name="Itoh T."/>
            <person name="Kaga A."/>
            <person name="Tomooka N."/>
        </authorList>
    </citation>
    <scope>NUCLEOTIDE SEQUENCE [LARGE SCALE GENOMIC DNA]</scope>
    <source>
        <strain evidence="9">cv. Shumari</strain>
    </source>
</reference>
<feature type="compositionally biased region" description="Acidic residues" evidence="5">
    <location>
        <begin position="376"/>
        <end position="385"/>
    </location>
</feature>
<dbReference type="Pfam" id="PF13086">
    <property type="entry name" value="AAA_11"/>
    <property type="match status" value="1"/>
</dbReference>
<keyword evidence="4" id="KW-0067">ATP-binding</keyword>
<evidence type="ECO:0000313" key="8">
    <source>
        <dbReference type="EMBL" id="BAT79349.1"/>
    </source>
</evidence>
<keyword evidence="2" id="KW-0378">Hydrolase</keyword>
<proteinExistence type="predicted"/>
<dbReference type="GO" id="GO:0004386">
    <property type="term" value="F:helicase activity"/>
    <property type="evidence" value="ECO:0007669"/>
    <property type="project" value="UniProtKB-KW"/>
</dbReference>
<feature type="compositionally biased region" description="Polar residues" evidence="5">
    <location>
        <begin position="359"/>
        <end position="370"/>
    </location>
</feature>
<dbReference type="PANTHER" id="PTHR10887">
    <property type="entry name" value="DNA2/NAM7 HELICASE FAMILY"/>
    <property type="match status" value="1"/>
</dbReference>
<keyword evidence="1" id="KW-0547">Nucleotide-binding</keyword>
<protein>
    <recommendedName>
        <fullName evidence="10">Helicase ATP-binding domain-containing protein</fullName>
    </recommendedName>
</protein>
<dbReference type="AlphaFoldDB" id="A0A0S3RF92"/>
<evidence type="ECO:0000256" key="1">
    <source>
        <dbReference type="ARBA" id="ARBA00022741"/>
    </source>
</evidence>
<dbReference type="CDD" id="cd18808">
    <property type="entry name" value="SF1_C_Upf1"/>
    <property type="match status" value="1"/>
</dbReference>
<dbReference type="InterPro" id="IPR047187">
    <property type="entry name" value="SF1_C_Upf1"/>
</dbReference>
<evidence type="ECO:0000259" key="7">
    <source>
        <dbReference type="Pfam" id="PF13087"/>
    </source>
</evidence>
<accession>A0A0S3RF92</accession>
<dbReference type="CDD" id="cd18042">
    <property type="entry name" value="DEXXQc_SETX"/>
    <property type="match status" value="1"/>
</dbReference>
<evidence type="ECO:0000256" key="2">
    <source>
        <dbReference type="ARBA" id="ARBA00022801"/>
    </source>
</evidence>
<dbReference type="InterPro" id="IPR045055">
    <property type="entry name" value="DNA2/NAM7-like"/>
</dbReference>
<dbReference type="Gene3D" id="3.40.50.300">
    <property type="entry name" value="P-loop containing nucleotide triphosphate hydrolases"/>
    <property type="match status" value="2"/>
</dbReference>
<dbReference type="InterPro" id="IPR027417">
    <property type="entry name" value="P-loop_NTPase"/>
</dbReference>
<keyword evidence="3" id="KW-0347">Helicase</keyword>
<dbReference type="FunFam" id="3.40.50.300:FF:000326">
    <property type="entry name" value="P-loop containing nucleoside triphosphate hydrolase"/>
    <property type="match status" value="1"/>
</dbReference>
<gene>
    <name evidence="8" type="primary">Vigan.02G222300</name>
    <name evidence="8" type="ORF">VIGAN_02222300</name>
</gene>
<dbReference type="Proteomes" id="UP000291084">
    <property type="component" value="Chromosome 2"/>
</dbReference>
<dbReference type="OrthoDB" id="6513042at2759"/>
<evidence type="ECO:0000256" key="3">
    <source>
        <dbReference type="ARBA" id="ARBA00022806"/>
    </source>
</evidence>
<dbReference type="GO" id="GO:0005694">
    <property type="term" value="C:chromosome"/>
    <property type="evidence" value="ECO:0007669"/>
    <property type="project" value="UniProtKB-ARBA"/>
</dbReference>
<dbReference type="InterPro" id="IPR041679">
    <property type="entry name" value="DNA2/NAM7-like_C"/>
</dbReference>
<dbReference type="EMBL" id="AP015035">
    <property type="protein sequence ID" value="BAT79349.1"/>
    <property type="molecule type" value="Genomic_DNA"/>
</dbReference>
<dbReference type="SUPFAM" id="SSF52540">
    <property type="entry name" value="P-loop containing nucleoside triphosphate hydrolases"/>
    <property type="match status" value="1"/>
</dbReference>
<sequence>MKQKRSSANKSSTNKQSTAGCNDDSIRAAILDEATIVFSTLSFSGSHVFSKLNRGFDVVIIDEAAQAVEPATLVPLANQCKKVFLVGDPAQLPATVISDIAKNHGYGTSLFERLMEAGYPVKMLKTQYRMHPEIRSFPSGEFYGDLLQDGDEVKSRTIRAWHDYRCFGPFCFFDIHEGKEARPSGSGSWINIEEVDFVLFLYQKLISLYPALKSGNQVAIITPYSQQVKLFQKRFEEIFGMSAEKVVDICTVDGCQGREKDIAIFSCVRASKDKAIGFVGDIRRMNVGITRAKSAVLVVGSASTLRRSEQWNKLVESAEKRDCLFKVSQPYSSFFSDDSLASMQKKVVEPSQLIGPTGTVDNDVQPNTAATFDDQAQAEDNDDRDVDMNDAGFDED</sequence>
<dbReference type="PANTHER" id="PTHR10887:SF538">
    <property type="entry name" value="HELICASE MAGATAMA 3-RELATED"/>
    <property type="match status" value="1"/>
</dbReference>
<dbReference type="GO" id="GO:0005524">
    <property type="term" value="F:ATP binding"/>
    <property type="evidence" value="ECO:0007669"/>
    <property type="project" value="UniProtKB-KW"/>
</dbReference>
<name>A0A0S3RF92_PHAAN</name>
<organism evidence="8 9">
    <name type="scientific">Vigna angularis var. angularis</name>
    <dbReference type="NCBI Taxonomy" id="157739"/>
    <lineage>
        <taxon>Eukaryota</taxon>
        <taxon>Viridiplantae</taxon>
        <taxon>Streptophyta</taxon>
        <taxon>Embryophyta</taxon>
        <taxon>Tracheophyta</taxon>
        <taxon>Spermatophyta</taxon>
        <taxon>Magnoliopsida</taxon>
        <taxon>eudicotyledons</taxon>
        <taxon>Gunneridae</taxon>
        <taxon>Pentapetalae</taxon>
        <taxon>rosids</taxon>
        <taxon>fabids</taxon>
        <taxon>Fabales</taxon>
        <taxon>Fabaceae</taxon>
        <taxon>Papilionoideae</taxon>
        <taxon>50 kb inversion clade</taxon>
        <taxon>NPAAA clade</taxon>
        <taxon>indigoferoid/millettioid clade</taxon>
        <taxon>Phaseoleae</taxon>
        <taxon>Vigna</taxon>
    </lineage>
</organism>
<dbReference type="Pfam" id="PF13087">
    <property type="entry name" value="AAA_12"/>
    <property type="match status" value="1"/>
</dbReference>
<feature type="region of interest" description="Disordered" evidence="5">
    <location>
        <begin position="1"/>
        <end position="20"/>
    </location>
</feature>
<keyword evidence="9" id="KW-1185">Reference proteome</keyword>
<evidence type="ECO:0000313" key="9">
    <source>
        <dbReference type="Proteomes" id="UP000291084"/>
    </source>
</evidence>
<feature type="domain" description="DNA2/NAM7 helicase-like C-terminal" evidence="7">
    <location>
        <begin position="106"/>
        <end position="302"/>
    </location>
</feature>
<evidence type="ECO:0000259" key="6">
    <source>
        <dbReference type="Pfam" id="PF13086"/>
    </source>
</evidence>